<dbReference type="AlphaFoldDB" id="F0S494"/>
<dbReference type="RefSeq" id="WP_013638618.1">
    <property type="nucleotide sequence ID" value="NC_015185.1"/>
</dbReference>
<organism evidence="1 2">
    <name type="scientific">Desulfurobacterium thermolithotrophum (strain DSM 11699 / BSA)</name>
    <dbReference type="NCBI Taxonomy" id="868864"/>
    <lineage>
        <taxon>Bacteria</taxon>
        <taxon>Pseudomonadati</taxon>
        <taxon>Aquificota</taxon>
        <taxon>Aquificia</taxon>
        <taxon>Desulfurobacteriales</taxon>
        <taxon>Desulfurobacteriaceae</taxon>
        <taxon>Desulfurobacterium</taxon>
    </lineage>
</organism>
<dbReference type="HOGENOM" id="CLU_3024795_0_0_0"/>
<evidence type="ECO:0000313" key="1">
    <source>
        <dbReference type="EMBL" id="ADY73666.1"/>
    </source>
</evidence>
<dbReference type="KEGG" id="dte:Dester_1028"/>
<sequence length="55" mass="6241">MIDGVNVSTQVNVALLKELFEFQKELMSQFINDSLDNKETQISTLNRGNIIDVRA</sequence>
<reference evidence="2" key="2">
    <citation type="submission" date="2011-02" db="EMBL/GenBank/DDBJ databases">
        <title>The complete genome of Desulfurobacterium thermolithotrophum DSM 11699.</title>
        <authorList>
            <consortium name="US DOE Joint Genome Institute (JGI-PGF)"/>
            <person name="Lucas S."/>
            <person name="Copeland A."/>
            <person name="Lapidus A."/>
            <person name="Bruce D."/>
            <person name="Goodwin L."/>
            <person name="Pitluck S."/>
            <person name="Kyrpides N."/>
            <person name="Mavromatis K."/>
            <person name="Pagani I."/>
            <person name="Ivanova N."/>
            <person name="Mikhailova N."/>
            <person name="Daligault H."/>
            <person name="Detter J.C."/>
            <person name="Tapia R."/>
            <person name="Han C."/>
            <person name="Land M."/>
            <person name="Hauser L."/>
            <person name="Markowitz V."/>
            <person name="Cheng J.-F."/>
            <person name="Hugenholtz P."/>
            <person name="Woyke T."/>
            <person name="Wu D."/>
            <person name="Spring S."/>
            <person name="Brambilla E."/>
            <person name="Klenk H.-P."/>
            <person name="Eisen J.A."/>
        </authorList>
    </citation>
    <scope>NUCLEOTIDE SEQUENCE [LARGE SCALE GENOMIC DNA]</scope>
    <source>
        <strain evidence="2">DSM 11699 / BSA</strain>
    </source>
</reference>
<gene>
    <name evidence="1" type="ordered locus">Dester_1028</name>
</gene>
<proteinExistence type="predicted"/>
<protein>
    <submittedName>
        <fullName evidence="1">Uncharacterized protein</fullName>
    </submittedName>
</protein>
<dbReference type="InParanoid" id="F0S494"/>
<dbReference type="STRING" id="868864.Dester_1028"/>
<reference evidence="1 2" key="1">
    <citation type="journal article" date="2011" name="Stand. Genomic Sci.">
        <title>Complete genome sequence of the thermophilic sulfur-reducer Desulfurobacterium thermolithotrophum type strain (BSA(T)) from a deep-sea hydrothermal vent.</title>
        <authorList>
            <person name="Goker M."/>
            <person name="Daligault H."/>
            <person name="Mwirichia R."/>
            <person name="Lapidus A."/>
            <person name="Lucas S."/>
            <person name="Deshpande S."/>
            <person name="Pagani I."/>
            <person name="Tapia R."/>
            <person name="Cheng J.F."/>
            <person name="Goodwin L."/>
            <person name="Pitluck S."/>
            <person name="Liolios K."/>
            <person name="Ivanova N."/>
            <person name="Mavromatis K."/>
            <person name="Mikhailova N."/>
            <person name="Pati A."/>
            <person name="Chen A."/>
            <person name="Palaniappan K."/>
            <person name="Han C."/>
            <person name="Land M."/>
            <person name="Hauser L."/>
            <person name="Pan C."/>
            <person name="Brambilla E.M."/>
            <person name="Rohde M."/>
            <person name="Spring S."/>
            <person name="Sikorski J."/>
            <person name="Wirth R."/>
            <person name="Detter J.C."/>
            <person name="Woyke T."/>
            <person name="Bristow J."/>
            <person name="Eisen J.A."/>
            <person name="Markowitz V."/>
            <person name="Hugenholtz P."/>
            <person name="Kyrpides N.C."/>
            <person name="Klenk H.P."/>
        </authorList>
    </citation>
    <scope>NUCLEOTIDE SEQUENCE [LARGE SCALE GENOMIC DNA]</scope>
    <source>
        <strain evidence="2">DSM 11699 / BSA</strain>
    </source>
</reference>
<accession>F0S494</accession>
<evidence type="ECO:0000313" key="2">
    <source>
        <dbReference type="Proteomes" id="UP000007102"/>
    </source>
</evidence>
<keyword evidence="2" id="KW-1185">Reference proteome</keyword>
<dbReference type="EMBL" id="CP002543">
    <property type="protein sequence ID" value="ADY73666.1"/>
    <property type="molecule type" value="Genomic_DNA"/>
</dbReference>
<name>F0S494_DESTD</name>
<dbReference type="Proteomes" id="UP000007102">
    <property type="component" value="Chromosome"/>
</dbReference>